<dbReference type="STRING" id="6313.A0A0K0DQ50"/>
<evidence type="ECO:0000256" key="1">
    <source>
        <dbReference type="SAM" id="MobiDB-lite"/>
    </source>
</evidence>
<feature type="region of interest" description="Disordered" evidence="1">
    <location>
        <begin position="388"/>
        <end position="416"/>
    </location>
</feature>
<keyword evidence="2" id="KW-1185">Reference proteome</keyword>
<proteinExistence type="predicted"/>
<evidence type="ECO:0000313" key="2">
    <source>
        <dbReference type="Proteomes" id="UP000035642"/>
    </source>
</evidence>
<name>A0A0K0DQ50_ANGCA</name>
<dbReference type="AlphaFoldDB" id="A0A0K0DQ50"/>
<sequence>MLLNSNSSVEYQRILHILRSGLNLPHRSASQVRRRIGVLFDASILSGHADISYSKNVKWTLQETEKLLQHYRTFGLSYESIRKIGKVALLLIITMLPVLIMKHTLLPTEQKFEHIICKAIRRGTIEDFCQYDSDIPWHNIAPKMVYSIELVKDAWHSLLRRLADEFSEKRREGKSRRKRRQSFLWPQRSKQFVDSWLTAIKAVSSEIKLLKAVENLGFIAEEIGLGLKQPILEFYELEKEGIVGFYSGTRDELGYLFSKTQAILWRVNRLLFRRLKLPYPLKVQRGPEYCHWRTTTSADFRWAIKRVVHLDLKHCGFPVLHRETFVEALVVYSVNHFDDWIPPTALKKYVVTEEVLSLFPTKTNNSELIRQSDLDAAVSFLDLDVASETSGSDSDLSNEDIVGDQRSATSSIPVQS</sequence>
<accession>A0A0K0DQ50</accession>
<reference evidence="3" key="2">
    <citation type="submission" date="2017-02" db="UniProtKB">
        <authorList>
            <consortium name="WormBaseParasite"/>
        </authorList>
    </citation>
    <scope>IDENTIFICATION</scope>
</reference>
<dbReference type="WBParaSite" id="ACAC_0001388901-mRNA-1">
    <property type="protein sequence ID" value="ACAC_0001388901-mRNA-1"/>
    <property type="gene ID" value="ACAC_0001388901"/>
</dbReference>
<reference evidence="2" key="1">
    <citation type="submission" date="2012-09" db="EMBL/GenBank/DDBJ databases">
        <authorList>
            <person name="Martin A.A."/>
        </authorList>
    </citation>
    <scope>NUCLEOTIDE SEQUENCE</scope>
</reference>
<feature type="compositionally biased region" description="Polar residues" evidence="1">
    <location>
        <begin position="406"/>
        <end position="416"/>
    </location>
</feature>
<protein>
    <submittedName>
        <fullName evidence="3">DUF1985 domain-containing protein</fullName>
    </submittedName>
</protein>
<organism evidence="2 3">
    <name type="scientific">Angiostrongylus cantonensis</name>
    <name type="common">Rat lungworm</name>
    <dbReference type="NCBI Taxonomy" id="6313"/>
    <lineage>
        <taxon>Eukaryota</taxon>
        <taxon>Metazoa</taxon>
        <taxon>Ecdysozoa</taxon>
        <taxon>Nematoda</taxon>
        <taxon>Chromadorea</taxon>
        <taxon>Rhabditida</taxon>
        <taxon>Rhabditina</taxon>
        <taxon>Rhabditomorpha</taxon>
        <taxon>Strongyloidea</taxon>
        <taxon>Metastrongylidae</taxon>
        <taxon>Angiostrongylus</taxon>
    </lineage>
</organism>
<dbReference type="Proteomes" id="UP000035642">
    <property type="component" value="Unassembled WGS sequence"/>
</dbReference>
<evidence type="ECO:0000313" key="3">
    <source>
        <dbReference type="WBParaSite" id="ACAC_0001388901-mRNA-1"/>
    </source>
</evidence>